<proteinExistence type="inferred from homology"/>
<evidence type="ECO:0000256" key="9">
    <source>
        <dbReference type="ARBA" id="ARBA00023284"/>
    </source>
</evidence>
<feature type="transmembrane region" description="Helical" evidence="10">
    <location>
        <begin position="87"/>
        <end position="105"/>
    </location>
</feature>
<keyword evidence="3 10" id="KW-0812">Transmembrane</keyword>
<dbReference type="Gene3D" id="1.20.1440.130">
    <property type="entry name" value="VKOR domain"/>
    <property type="match status" value="1"/>
</dbReference>
<protein>
    <recommendedName>
        <fullName evidence="11">Vitamin K epoxide reductase domain-containing protein</fullName>
    </recommendedName>
</protein>
<evidence type="ECO:0000256" key="8">
    <source>
        <dbReference type="ARBA" id="ARBA00023157"/>
    </source>
</evidence>
<evidence type="ECO:0000256" key="4">
    <source>
        <dbReference type="ARBA" id="ARBA00022719"/>
    </source>
</evidence>
<dbReference type="Pfam" id="PF07884">
    <property type="entry name" value="VKOR"/>
    <property type="match status" value="1"/>
</dbReference>
<dbReference type="InterPro" id="IPR012932">
    <property type="entry name" value="VKOR"/>
</dbReference>
<dbReference type="AlphaFoldDB" id="A0A832ZW88"/>
<evidence type="ECO:0000256" key="2">
    <source>
        <dbReference type="ARBA" id="ARBA00006214"/>
    </source>
</evidence>
<dbReference type="GO" id="GO:0048038">
    <property type="term" value="F:quinone binding"/>
    <property type="evidence" value="ECO:0007669"/>
    <property type="project" value="UniProtKB-KW"/>
</dbReference>
<evidence type="ECO:0000256" key="3">
    <source>
        <dbReference type="ARBA" id="ARBA00022692"/>
    </source>
</evidence>
<dbReference type="Proteomes" id="UP000608579">
    <property type="component" value="Unassembled WGS sequence"/>
</dbReference>
<reference evidence="12" key="1">
    <citation type="journal article" date="2020" name="ISME J.">
        <title>Gammaproteobacteria mediating utilization of methyl-, sulfur- and petroleum organic compounds in deep ocean hydrothermal plumes.</title>
        <authorList>
            <person name="Zhou Z."/>
            <person name="Liu Y."/>
            <person name="Pan J."/>
            <person name="Cron B.R."/>
            <person name="Toner B.M."/>
            <person name="Anantharaman K."/>
            <person name="Breier J.A."/>
            <person name="Dick G.J."/>
            <person name="Li M."/>
        </authorList>
    </citation>
    <scope>NUCLEOTIDE SEQUENCE</scope>
    <source>
        <strain evidence="12">SZUA-1515</strain>
    </source>
</reference>
<keyword evidence="9" id="KW-0676">Redox-active center</keyword>
<dbReference type="InterPro" id="IPR038354">
    <property type="entry name" value="VKOR_sf"/>
</dbReference>
<gene>
    <name evidence="12" type="ORF">EYH45_02760</name>
</gene>
<comment type="subcellular location">
    <subcellularLocation>
        <location evidence="1">Membrane</location>
        <topology evidence="1">Multi-pass membrane protein</topology>
    </subcellularLocation>
</comment>
<keyword evidence="7 10" id="KW-0472">Membrane</keyword>
<dbReference type="PANTHER" id="PTHR34573:SF1">
    <property type="entry name" value="VITAMIN K EPOXIDE REDUCTASE DOMAIN-CONTAINING PROTEIN"/>
    <property type="match status" value="1"/>
</dbReference>
<dbReference type="EMBL" id="DQVM01000049">
    <property type="protein sequence ID" value="HIQ29467.1"/>
    <property type="molecule type" value="Genomic_DNA"/>
</dbReference>
<name>A0A832ZW88_CALS0</name>
<feature type="domain" description="Vitamin K epoxide reductase" evidence="11">
    <location>
        <begin position="4"/>
        <end position="136"/>
    </location>
</feature>
<evidence type="ECO:0000256" key="6">
    <source>
        <dbReference type="ARBA" id="ARBA00023002"/>
    </source>
</evidence>
<evidence type="ECO:0000256" key="5">
    <source>
        <dbReference type="ARBA" id="ARBA00022989"/>
    </source>
</evidence>
<dbReference type="GO" id="GO:0016020">
    <property type="term" value="C:membrane"/>
    <property type="evidence" value="ECO:0007669"/>
    <property type="project" value="UniProtKB-SubCell"/>
</dbReference>
<evidence type="ECO:0000313" key="12">
    <source>
        <dbReference type="EMBL" id="HIQ29467.1"/>
    </source>
</evidence>
<feature type="transmembrane region" description="Helical" evidence="10">
    <location>
        <begin position="7"/>
        <end position="26"/>
    </location>
</feature>
<evidence type="ECO:0000256" key="1">
    <source>
        <dbReference type="ARBA" id="ARBA00004141"/>
    </source>
</evidence>
<comment type="similarity">
    <text evidence="2">Belongs to the VKOR family.</text>
</comment>
<keyword evidence="5 10" id="KW-1133">Transmembrane helix</keyword>
<dbReference type="GO" id="GO:0016491">
    <property type="term" value="F:oxidoreductase activity"/>
    <property type="evidence" value="ECO:0007669"/>
    <property type="project" value="UniProtKB-KW"/>
</dbReference>
<sequence length="140" mass="15409">MRTVKMVYTTAVALSVAGAILSIYLLDESRVLGSGFCEISERMSCLSVIRSRYSKFLEIPVAFYGLVWFITSGVFSFSALKLRRARLLLFVWSIAGMAGVLFLNYVELVLINAFCMYCGLAHALAASILGLSFLGWRAGV</sequence>
<keyword evidence="8" id="KW-1015">Disulfide bond</keyword>
<keyword evidence="6" id="KW-0560">Oxidoreductase</keyword>
<evidence type="ECO:0000259" key="11">
    <source>
        <dbReference type="SMART" id="SM00756"/>
    </source>
</evidence>
<dbReference type="SMART" id="SM00756">
    <property type="entry name" value="VKc"/>
    <property type="match status" value="1"/>
</dbReference>
<evidence type="ECO:0000256" key="7">
    <source>
        <dbReference type="ARBA" id="ARBA00023136"/>
    </source>
</evidence>
<evidence type="ECO:0000256" key="10">
    <source>
        <dbReference type="SAM" id="Phobius"/>
    </source>
</evidence>
<accession>A0A832ZW88</accession>
<organism evidence="12 13">
    <name type="scientific">Caldiarchaeum subterraneum</name>
    <dbReference type="NCBI Taxonomy" id="311458"/>
    <lineage>
        <taxon>Archaea</taxon>
        <taxon>Nitrososphaerota</taxon>
        <taxon>Candidatus Caldarchaeales</taxon>
        <taxon>Candidatus Caldarchaeaceae</taxon>
        <taxon>Candidatus Caldarchaeum</taxon>
    </lineage>
</organism>
<dbReference type="PANTHER" id="PTHR34573">
    <property type="entry name" value="VKC DOMAIN-CONTAINING PROTEIN"/>
    <property type="match status" value="1"/>
</dbReference>
<feature type="transmembrane region" description="Helical" evidence="10">
    <location>
        <begin position="111"/>
        <end position="136"/>
    </location>
</feature>
<keyword evidence="4" id="KW-0874">Quinone</keyword>
<evidence type="ECO:0000313" key="13">
    <source>
        <dbReference type="Proteomes" id="UP000608579"/>
    </source>
</evidence>
<comment type="caution">
    <text evidence="12">The sequence shown here is derived from an EMBL/GenBank/DDBJ whole genome shotgun (WGS) entry which is preliminary data.</text>
</comment>
<feature type="transmembrane region" description="Helical" evidence="10">
    <location>
        <begin position="61"/>
        <end position="80"/>
    </location>
</feature>